<evidence type="ECO:0008006" key="4">
    <source>
        <dbReference type="Google" id="ProtNLM"/>
    </source>
</evidence>
<organism evidence="2 3">
    <name type="scientific">Chlamydomonas incerta</name>
    <dbReference type="NCBI Taxonomy" id="51695"/>
    <lineage>
        <taxon>Eukaryota</taxon>
        <taxon>Viridiplantae</taxon>
        <taxon>Chlorophyta</taxon>
        <taxon>core chlorophytes</taxon>
        <taxon>Chlorophyceae</taxon>
        <taxon>CS clade</taxon>
        <taxon>Chlamydomonadales</taxon>
        <taxon>Chlamydomonadaceae</taxon>
        <taxon>Chlamydomonas</taxon>
    </lineage>
</organism>
<evidence type="ECO:0000313" key="2">
    <source>
        <dbReference type="EMBL" id="KAG2427584.1"/>
    </source>
</evidence>
<dbReference type="AlphaFoldDB" id="A0A835SIG3"/>
<reference evidence="2" key="1">
    <citation type="journal article" date="2020" name="bioRxiv">
        <title>Comparative genomics of Chlamydomonas.</title>
        <authorList>
            <person name="Craig R.J."/>
            <person name="Hasan A.R."/>
            <person name="Ness R.W."/>
            <person name="Keightley P.D."/>
        </authorList>
    </citation>
    <scope>NUCLEOTIDE SEQUENCE</scope>
    <source>
        <strain evidence="2">SAG 7.73</strain>
    </source>
</reference>
<feature type="region of interest" description="Disordered" evidence="1">
    <location>
        <begin position="108"/>
        <end position="131"/>
    </location>
</feature>
<sequence length="239" mass="25519">MRNAMTADDIARLQDPDTRTTAFIPSAQAVLSNPALLPLVLSPAANGPAIRRLWLRHLVWGVALTSFQDLQDGLQLVTWANETIRVRHNATVPLPLVNGFAAHTPMLAAHSAHPSSPPPLTQPPPPPPAAASRVDLNFSSSGKRFRSLYELDLAFDCVLHVDNITGAVTVQGRYNTVEVLGTDVFIADPLDGPLRAVVHIVSDFLYREPPPGIPVHQPSVSGLPEAPAVIAAVPPLPLG</sequence>
<proteinExistence type="predicted"/>
<evidence type="ECO:0000256" key="1">
    <source>
        <dbReference type="SAM" id="MobiDB-lite"/>
    </source>
</evidence>
<gene>
    <name evidence="2" type="ORF">HXX76_012238</name>
</gene>
<comment type="caution">
    <text evidence="2">The sequence shown here is derived from an EMBL/GenBank/DDBJ whole genome shotgun (WGS) entry which is preliminary data.</text>
</comment>
<dbReference type="EMBL" id="JAEHOC010000039">
    <property type="protein sequence ID" value="KAG2427584.1"/>
    <property type="molecule type" value="Genomic_DNA"/>
</dbReference>
<name>A0A835SIG3_CHLIN</name>
<dbReference type="InterPro" id="IPR036378">
    <property type="entry name" value="FAS1_dom_sf"/>
</dbReference>
<keyword evidence="3" id="KW-1185">Reference proteome</keyword>
<evidence type="ECO:0000313" key="3">
    <source>
        <dbReference type="Proteomes" id="UP000650467"/>
    </source>
</evidence>
<accession>A0A835SIG3</accession>
<dbReference type="SUPFAM" id="SSF82153">
    <property type="entry name" value="FAS1 domain"/>
    <property type="match status" value="1"/>
</dbReference>
<protein>
    <recommendedName>
        <fullName evidence="4">FAS1 domain-containing protein</fullName>
    </recommendedName>
</protein>
<feature type="compositionally biased region" description="Pro residues" evidence="1">
    <location>
        <begin position="115"/>
        <end position="129"/>
    </location>
</feature>
<dbReference type="Proteomes" id="UP000650467">
    <property type="component" value="Unassembled WGS sequence"/>
</dbReference>